<sequence>MRLLVTLLTAFAALLAGAGSAGACSCVGGDPRDRLSEARAALIGTVTEERGDPVAERTYRLTVEETVKGRLPETIEISTDGRSSCGIDLEAGQRVGLLLRRASGPYEVGLCDLMEPRDLEAAARPYPAGAGAGTARLLVAGAFHDAGLAALDDRGRLLGWAFGSRGDAVDVCPGGRRAVQAGDDVFVIRLRDLAVVARWELPDQAAGGVRCLSRSGDRLAADTFDYGARPDRRRLVVLDEGRVRDLGVRASAAVALGTRSAYVGTAGSAQYRLVALDYASGRRRVLAEGRGGLGALALAPDERRLAFVAVPARRGPSRLGVVSTGTGSVRTRELRRLRSPLWLSSRRLAVPRDGRRGDIFDVTLRRRGSLPSWSTDLAAFSGGRVWWVESGAGLRARRVRGASPAPVLIDYLGGARGLTAVPGGARVTAASRRAPSVSAGAASAPTSACGRRASQ</sequence>
<dbReference type="Gene3D" id="2.40.50.120">
    <property type="match status" value="1"/>
</dbReference>
<dbReference type="PROSITE" id="PS51257">
    <property type="entry name" value="PROKAR_LIPOPROTEIN"/>
    <property type="match status" value="1"/>
</dbReference>
<keyword evidence="2" id="KW-0732">Signal</keyword>
<dbReference type="InterPro" id="IPR008993">
    <property type="entry name" value="TIMP-like_OB-fold"/>
</dbReference>
<evidence type="ECO:0000256" key="1">
    <source>
        <dbReference type="SAM" id="MobiDB-lite"/>
    </source>
</evidence>
<dbReference type="EMBL" id="CADCVL010000123">
    <property type="protein sequence ID" value="CAA9470762.1"/>
    <property type="molecule type" value="Genomic_DNA"/>
</dbReference>
<feature type="signal peptide" evidence="2">
    <location>
        <begin position="1"/>
        <end position="23"/>
    </location>
</feature>
<dbReference type="InterPro" id="IPR011045">
    <property type="entry name" value="N2O_reductase_N"/>
</dbReference>
<name>A0A6J4RD95_9ACTN</name>
<organism evidence="3">
    <name type="scientific">uncultured Solirubrobacteraceae bacterium</name>
    <dbReference type="NCBI Taxonomy" id="1162706"/>
    <lineage>
        <taxon>Bacteria</taxon>
        <taxon>Bacillati</taxon>
        <taxon>Actinomycetota</taxon>
        <taxon>Thermoleophilia</taxon>
        <taxon>Solirubrobacterales</taxon>
        <taxon>Solirubrobacteraceae</taxon>
        <taxon>environmental samples</taxon>
    </lineage>
</organism>
<evidence type="ECO:0000256" key="2">
    <source>
        <dbReference type="SAM" id="SignalP"/>
    </source>
</evidence>
<feature type="compositionally biased region" description="Low complexity" evidence="1">
    <location>
        <begin position="432"/>
        <end position="448"/>
    </location>
</feature>
<proteinExistence type="predicted"/>
<feature type="region of interest" description="Disordered" evidence="1">
    <location>
        <begin position="432"/>
        <end position="455"/>
    </location>
</feature>
<reference evidence="3" key="1">
    <citation type="submission" date="2020-02" db="EMBL/GenBank/DDBJ databases">
        <authorList>
            <person name="Meier V. D."/>
        </authorList>
    </citation>
    <scope>NUCLEOTIDE SEQUENCE</scope>
    <source>
        <strain evidence="3">AVDCRST_MAG65</strain>
    </source>
</reference>
<accession>A0A6J4RD95</accession>
<dbReference type="AlphaFoldDB" id="A0A6J4RD95"/>
<dbReference type="SUPFAM" id="SSF50242">
    <property type="entry name" value="TIMP-like"/>
    <property type="match status" value="1"/>
</dbReference>
<gene>
    <name evidence="3" type="ORF">AVDCRST_MAG65-743</name>
</gene>
<evidence type="ECO:0008006" key="4">
    <source>
        <dbReference type="Google" id="ProtNLM"/>
    </source>
</evidence>
<dbReference type="SUPFAM" id="SSF50974">
    <property type="entry name" value="Nitrous oxide reductase, N-terminal domain"/>
    <property type="match status" value="1"/>
</dbReference>
<dbReference type="InterPro" id="IPR011042">
    <property type="entry name" value="6-blade_b-propeller_TolB-like"/>
</dbReference>
<feature type="chain" id="PRO_5026779335" description="Lipoprotein" evidence="2">
    <location>
        <begin position="24"/>
        <end position="455"/>
    </location>
</feature>
<dbReference type="Gene3D" id="2.120.10.30">
    <property type="entry name" value="TolB, C-terminal domain"/>
    <property type="match status" value="1"/>
</dbReference>
<evidence type="ECO:0000313" key="3">
    <source>
        <dbReference type="EMBL" id="CAA9470762.1"/>
    </source>
</evidence>
<protein>
    <recommendedName>
        <fullName evidence="4">Lipoprotein</fullName>
    </recommendedName>
</protein>